<dbReference type="SUPFAM" id="SSF52540">
    <property type="entry name" value="P-loop containing nucleoside triphosphate hydrolases"/>
    <property type="match status" value="1"/>
</dbReference>
<dbReference type="InterPro" id="IPR008144">
    <property type="entry name" value="Guanylate_kin-like_dom"/>
</dbReference>
<dbReference type="InterPro" id="IPR008145">
    <property type="entry name" value="GK/Ca_channel_bsu"/>
</dbReference>
<dbReference type="PROSITE" id="PS50052">
    <property type="entry name" value="GUANYLATE_KINASE_2"/>
    <property type="match status" value="1"/>
</dbReference>
<keyword evidence="8 13" id="KW-0547">Nucleotide-binding</keyword>
<dbReference type="AlphaFoldDB" id="A0A125BDR8"/>
<dbReference type="InterPro" id="IPR017665">
    <property type="entry name" value="Guanylate_kinase"/>
</dbReference>
<evidence type="ECO:0000256" key="10">
    <source>
        <dbReference type="ARBA" id="ARBA00022840"/>
    </source>
</evidence>
<dbReference type="EC" id="2.7.4.8" evidence="4 13"/>
<evidence type="ECO:0000256" key="9">
    <source>
        <dbReference type="ARBA" id="ARBA00022777"/>
    </source>
</evidence>
<dbReference type="PANTHER" id="PTHR23117">
    <property type="entry name" value="GUANYLATE KINASE-RELATED"/>
    <property type="match status" value="1"/>
</dbReference>
<keyword evidence="9 13" id="KW-0418">Kinase</keyword>
<dbReference type="PANTHER" id="PTHR23117:SF13">
    <property type="entry name" value="GUANYLATE KINASE"/>
    <property type="match status" value="1"/>
</dbReference>
<evidence type="ECO:0000256" key="2">
    <source>
        <dbReference type="ARBA" id="ARBA00004496"/>
    </source>
</evidence>
<dbReference type="OrthoDB" id="9808150at2"/>
<dbReference type="RefSeq" id="WP_059751022.1">
    <property type="nucleotide sequence ID" value="NZ_LDUG01000003.1"/>
</dbReference>
<evidence type="ECO:0000256" key="11">
    <source>
        <dbReference type="ARBA" id="ARBA00030128"/>
    </source>
</evidence>
<dbReference type="GO" id="GO:0005829">
    <property type="term" value="C:cytosol"/>
    <property type="evidence" value="ECO:0007669"/>
    <property type="project" value="TreeGrafter"/>
</dbReference>
<reference evidence="15 16" key="1">
    <citation type="journal article" date="2015" name="Appl. Environ. Microbiol.">
        <title>Aerobic and Anaerobic Thiosulfate Oxidation by a Cold-Adapted, Subglacial Chemoautotroph.</title>
        <authorList>
            <person name="Harrold Z.R."/>
            <person name="Skidmore M.L."/>
            <person name="Hamilton T.L."/>
            <person name="Desch L."/>
            <person name="Amada K."/>
            <person name="van Gelder W."/>
            <person name="Glover K."/>
            <person name="Roden E.E."/>
            <person name="Boyd E.S."/>
        </authorList>
    </citation>
    <scope>NUCLEOTIDE SEQUENCE [LARGE SCALE GENOMIC DNA]</scope>
    <source>
        <strain evidence="15 16">RG</strain>
    </source>
</reference>
<dbReference type="SMART" id="SM00072">
    <property type="entry name" value="GuKc"/>
    <property type="match status" value="1"/>
</dbReference>
<dbReference type="Proteomes" id="UP000064243">
    <property type="component" value="Unassembled WGS sequence"/>
</dbReference>
<dbReference type="GO" id="GO:0005524">
    <property type="term" value="F:ATP binding"/>
    <property type="evidence" value="ECO:0007669"/>
    <property type="project" value="UniProtKB-UniRule"/>
</dbReference>
<comment type="subcellular location">
    <subcellularLocation>
        <location evidence="2 13">Cytoplasm</location>
    </subcellularLocation>
</comment>
<comment type="function">
    <text evidence="1 13">Essential for recycling GMP and indirectly, cGMP.</text>
</comment>
<keyword evidence="10 13" id="KW-0067">ATP-binding</keyword>
<evidence type="ECO:0000313" key="15">
    <source>
        <dbReference type="EMBL" id="KVW99528.1"/>
    </source>
</evidence>
<feature type="binding site" evidence="13">
    <location>
        <begin position="15"/>
        <end position="22"/>
    </location>
    <ligand>
        <name>ATP</name>
        <dbReference type="ChEBI" id="CHEBI:30616"/>
    </ligand>
</feature>
<dbReference type="PROSITE" id="PS00856">
    <property type="entry name" value="GUANYLATE_KINASE_1"/>
    <property type="match status" value="1"/>
</dbReference>
<evidence type="ECO:0000256" key="4">
    <source>
        <dbReference type="ARBA" id="ARBA00012961"/>
    </source>
</evidence>
<dbReference type="Gene3D" id="3.30.63.10">
    <property type="entry name" value="Guanylate Kinase phosphate binding domain"/>
    <property type="match status" value="1"/>
</dbReference>
<evidence type="ECO:0000256" key="12">
    <source>
        <dbReference type="ARBA" id="ARBA00048594"/>
    </source>
</evidence>
<evidence type="ECO:0000256" key="13">
    <source>
        <dbReference type="HAMAP-Rule" id="MF_00328"/>
    </source>
</evidence>
<accession>A0A125BDR8</accession>
<dbReference type="GO" id="GO:0004385">
    <property type="term" value="F:GMP kinase activity"/>
    <property type="evidence" value="ECO:0007669"/>
    <property type="project" value="UniProtKB-UniRule"/>
</dbReference>
<dbReference type="STRING" id="1123392.GCA_000376425_01719"/>
<keyword evidence="6 13" id="KW-0963">Cytoplasm</keyword>
<dbReference type="Pfam" id="PF00625">
    <property type="entry name" value="Guanylate_kin"/>
    <property type="match status" value="1"/>
</dbReference>
<name>A0A125BDR8_THIDE</name>
<dbReference type="CDD" id="cd00071">
    <property type="entry name" value="GMPK"/>
    <property type="match status" value="1"/>
</dbReference>
<evidence type="ECO:0000256" key="1">
    <source>
        <dbReference type="ARBA" id="ARBA00003531"/>
    </source>
</evidence>
<evidence type="ECO:0000313" key="16">
    <source>
        <dbReference type="Proteomes" id="UP000064243"/>
    </source>
</evidence>
<evidence type="ECO:0000256" key="6">
    <source>
        <dbReference type="ARBA" id="ARBA00022490"/>
    </source>
</evidence>
<proteinExistence type="inferred from homology"/>
<evidence type="ECO:0000256" key="3">
    <source>
        <dbReference type="ARBA" id="ARBA00005790"/>
    </source>
</evidence>
<dbReference type="PATRIC" id="fig|36861.3.peg.1910"/>
<comment type="caution">
    <text evidence="15">The sequence shown here is derived from an EMBL/GenBank/DDBJ whole genome shotgun (WGS) entry which is preliminary data.</text>
</comment>
<feature type="domain" description="Guanylate kinase-like" evidence="14">
    <location>
        <begin position="8"/>
        <end position="186"/>
    </location>
</feature>
<evidence type="ECO:0000256" key="8">
    <source>
        <dbReference type="ARBA" id="ARBA00022741"/>
    </source>
</evidence>
<comment type="similarity">
    <text evidence="3 13">Belongs to the guanylate kinase family.</text>
</comment>
<protein>
    <recommendedName>
        <fullName evidence="5 13">Guanylate kinase</fullName>
        <ecNumber evidence="4 13">2.7.4.8</ecNumber>
    </recommendedName>
    <alternativeName>
        <fullName evidence="11 13">GMP kinase</fullName>
    </alternativeName>
</protein>
<comment type="catalytic activity">
    <reaction evidence="12 13">
        <text>GMP + ATP = GDP + ADP</text>
        <dbReference type="Rhea" id="RHEA:20780"/>
        <dbReference type="ChEBI" id="CHEBI:30616"/>
        <dbReference type="ChEBI" id="CHEBI:58115"/>
        <dbReference type="ChEBI" id="CHEBI:58189"/>
        <dbReference type="ChEBI" id="CHEBI:456216"/>
        <dbReference type="EC" id="2.7.4.8"/>
    </reaction>
</comment>
<dbReference type="Gene3D" id="3.40.50.300">
    <property type="entry name" value="P-loop containing nucleotide triphosphate hydrolases"/>
    <property type="match status" value="1"/>
</dbReference>
<dbReference type="HAMAP" id="MF_00328">
    <property type="entry name" value="Guanylate_kinase"/>
    <property type="match status" value="1"/>
</dbReference>
<organism evidence="15 16">
    <name type="scientific">Thiobacillus denitrificans</name>
    <dbReference type="NCBI Taxonomy" id="36861"/>
    <lineage>
        <taxon>Bacteria</taxon>
        <taxon>Pseudomonadati</taxon>
        <taxon>Pseudomonadota</taxon>
        <taxon>Betaproteobacteria</taxon>
        <taxon>Nitrosomonadales</taxon>
        <taxon>Thiobacillaceae</taxon>
        <taxon>Thiobacillus</taxon>
    </lineage>
</organism>
<sequence length="209" mass="23311">MTSSPTQGVLYVVSAPSGAGKTSLVKALLKADPAIRLSISFTTRAPRPSETDGRDYLFVSRERFEVMLTEGEFLEHAEVYGNFYGTSKGSITRDLNAGRDLLLEIDWQGAEQVRQHFPQSASIFILPPSFNALRTRLAGRGQDSDEVIERRLAAAAHDVAHADAFDYIIVNDDFDHALLDLVAITRSVRLEAARQLYRHAALFDEFRRI</sequence>
<dbReference type="InterPro" id="IPR020590">
    <property type="entry name" value="Guanylate_kinase_CS"/>
</dbReference>
<dbReference type="NCBIfam" id="TIGR03263">
    <property type="entry name" value="guanyl_kin"/>
    <property type="match status" value="1"/>
</dbReference>
<dbReference type="InterPro" id="IPR027417">
    <property type="entry name" value="P-loop_NTPase"/>
</dbReference>
<keyword evidence="16" id="KW-1185">Reference proteome</keyword>
<evidence type="ECO:0000256" key="5">
    <source>
        <dbReference type="ARBA" id="ARBA00016296"/>
    </source>
</evidence>
<dbReference type="EMBL" id="LDUG01000003">
    <property type="protein sequence ID" value="KVW99528.1"/>
    <property type="molecule type" value="Genomic_DNA"/>
</dbReference>
<evidence type="ECO:0000259" key="14">
    <source>
        <dbReference type="PROSITE" id="PS50052"/>
    </source>
</evidence>
<keyword evidence="7 13" id="KW-0808">Transferase</keyword>
<evidence type="ECO:0000256" key="7">
    <source>
        <dbReference type="ARBA" id="ARBA00022679"/>
    </source>
</evidence>
<gene>
    <name evidence="13" type="primary">gmk</name>
    <name evidence="15" type="ORF">ABW22_00915</name>
</gene>
<dbReference type="FunFam" id="3.30.63.10:FF:000005">
    <property type="entry name" value="Guanylate kinase"/>
    <property type="match status" value="1"/>
</dbReference>